<name>A0A845UU64_9GAMM</name>
<organism evidence="2 3">
    <name type="scientific">Wenzhouxiangella limi</name>
    <dbReference type="NCBI Taxonomy" id="2707351"/>
    <lineage>
        <taxon>Bacteria</taxon>
        <taxon>Pseudomonadati</taxon>
        <taxon>Pseudomonadota</taxon>
        <taxon>Gammaproteobacteria</taxon>
        <taxon>Chromatiales</taxon>
        <taxon>Wenzhouxiangellaceae</taxon>
        <taxon>Wenzhouxiangella</taxon>
    </lineage>
</organism>
<comment type="caution">
    <text evidence="2">The sequence shown here is derived from an EMBL/GenBank/DDBJ whole genome shotgun (WGS) entry which is preliminary data.</text>
</comment>
<dbReference type="SUPFAM" id="SSF52540">
    <property type="entry name" value="P-loop containing nucleoside triphosphate hydrolases"/>
    <property type="match status" value="1"/>
</dbReference>
<accession>A0A845UU64</accession>
<dbReference type="Proteomes" id="UP000484885">
    <property type="component" value="Unassembled WGS sequence"/>
</dbReference>
<dbReference type="EMBL" id="JAAGSC010000036">
    <property type="protein sequence ID" value="NDY95047.1"/>
    <property type="molecule type" value="Genomic_DNA"/>
</dbReference>
<evidence type="ECO:0000259" key="1">
    <source>
        <dbReference type="PROSITE" id="PS50880"/>
    </source>
</evidence>
<dbReference type="SMART" id="SM00493">
    <property type="entry name" value="TOPRIM"/>
    <property type="match status" value="1"/>
</dbReference>
<dbReference type="Pfam" id="PF13481">
    <property type="entry name" value="AAA_25"/>
    <property type="match status" value="1"/>
</dbReference>
<gene>
    <name evidence="2" type="ORF">G3I74_04820</name>
</gene>
<evidence type="ECO:0000313" key="3">
    <source>
        <dbReference type="Proteomes" id="UP000484885"/>
    </source>
</evidence>
<evidence type="ECO:0000313" key="2">
    <source>
        <dbReference type="EMBL" id="NDY95047.1"/>
    </source>
</evidence>
<dbReference type="Pfam" id="PF13362">
    <property type="entry name" value="Toprim_3"/>
    <property type="match status" value="1"/>
</dbReference>
<dbReference type="Gene3D" id="3.40.50.300">
    <property type="entry name" value="P-loop containing nucleotide triphosphate hydrolases"/>
    <property type="match status" value="1"/>
</dbReference>
<dbReference type="PROSITE" id="PS50880">
    <property type="entry name" value="TOPRIM"/>
    <property type="match status" value="1"/>
</dbReference>
<dbReference type="AlphaFoldDB" id="A0A845UU64"/>
<reference evidence="2 3" key="1">
    <citation type="submission" date="2020-02" db="EMBL/GenBank/DDBJ databases">
        <authorList>
            <person name="Zhang X.-Y."/>
        </authorList>
    </citation>
    <scope>NUCLEOTIDE SEQUENCE [LARGE SCALE GENOMIC DNA]</scope>
    <source>
        <strain evidence="2 3">C33</strain>
    </source>
</reference>
<dbReference type="CDD" id="cd01029">
    <property type="entry name" value="TOPRIM_primases"/>
    <property type="match status" value="1"/>
</dbReference>
<dbReference type="InterPro" id="IPR027417">
    <property type="entry name" value="P-loop_NTPase"/>
</dbReference>
<protein>
    <submittedName>
        <fullName evidence="2">AAA family ATPase</fullName>
    </submittedName>
</protein>
<dbReference type="Gene3D" id="3.40.1360.10">
    <property type="match status" value="1"/>
</dbReference>
<keyword evidence="3" id="KW-1185">Reference proteome</keyword>
<dbReference type="RefSeq" id="WP_164210459.1">
    <property type="nucleotide sequence ID" value="NZ_JAAGSC010000036.1"/>
</dbReference>
<proteinExistence type="predicted"/>
<sequence>MMTSKCSTSASIRKPPIEGDRSFTGFRAAIQSAGLIPPDYIEPGRFHRFPGANKSAGNDAGWCLLFDDGIGGAFGDWSTGLWEKWQARKPADEAERREWVAKIHKARQESERQRQKARAAAAKESIRVWNTAEPASPDHPYLVTKGIQPHGARIERGRLVIPARNAAGDIRSLQRIDKLGSKRFETGGAINGNFYLIGQPDELIIVAEGFATAASIHEATGHAVAVAFNAGNLRSVAQAILKTLPEVQIIIAADDDRSTDGNPGIAKATEAAQSVAGKIAEPGQPGDFNDLAKAQGLEAVAKAIEQARWAVSKRVRMTRPLEEIMPEPIRWLWPNRIARGKLTLIAGDPKLGKSLLTADLTARITAGHSWPVDGTTPPRGSVIFASAEDDAADTIRPRLEAARADISRVHILETVADADPETLEIRERMFNLKRDIQRLDDELHDLGDVVAVIIDPVTAYLGGTNSHTNSDVRELLAPLSKLAGKHGVAVIAVSHLNKGGSTNALYRVSGSLAFTATARGCWLVVKDQDDDTRRLLLPSGSNIAPDIGGLAYRINTKQTSVGEMAVIEWEPDMVEVDASEALQPDSEERTERHEAADWLRDLLWDGRMTAGEVQKAAKSAGFAWRTVQRARKVAGVETKREGFGKGATYFWDLRATKP</sequence>
<feature type="domain" description="Toprim" evidence="1">
    <location>
        <begin position="202"/>
        <end position="285"/>
    </location>
</feature>
<dbReference type="InterPro" id="IPR006171">
    <property type="entry name" value="TOPRIM_dom"/>
</dbReference>
<dbReference type="InterPro" id="IPR034154">
    <property type="entry name" value="TOPRIM_DnaG/twinkle"/>
</dbReference>